<dbReference type="AlphaFoldDB" id="A0A0U2ZI85"/>
<organism evidence="2 3">
    <name type="scientific">Lacimicrobium alkaliphilum</name>
    <dbReference type="NCBI Taxonomy" id="1526571"/>
    <lineage>
        <taxon>Bacteria</taxon>
        <taxon>Pseudomonadati</taxon>
        <taxon>Pseudomonadota</taxon>
        <taxon>Gammaproteobacteria</taxon>
        <taxon>Alteromonadales</taxon>
        <taxon>Alteromonadaceae</taxon>
        <taxon>Lacimicrobium</taxon>
    </lineage>
</organism>
<dbReference type="EMBL" id="CP013650">
    <property type="protein sequence ID" value="ALS98663.1"/>
    <property type="molecule type" value="Genomic_DNA"/>
</dbReference>
<evidence type="ECO:0000256" key="1">
    <source>
        <dbReference type="SAM" id="Phobius"/>
    </source>
</evidence>
<gene>
    <name evidence="2" type="ORF">AT746_10550</name>
</gene>
<dbReference type="KEGG" id="lal:AT746_10550"/>
<feature type="transmembrane region" description="Helical" evidence="1">
    <location>
        <begin position="62"/>
        <end position="83"/>
    </location>
</feature>
<evidence type="ECO:0000313" key="3">
    <source>
        <dbReference type="Proteomes" id="UP000068447"/>
    </source>
</evidence>
<reference evidence="2 3" key="1">
    <citation type="submission" date="2015-12" db="EMBL/GenBank/DDBJ databases">
        <title>Complete genome of Lacimicrobium alkaliphilum KCTC 32984.</title>
        <authorList>
            <person name="Kim S.-G."/>
            <person name="Lee Y.-J."/>
        </authorList>
    </citation>
    <scope>NUCLEOTIDE SEQUENCE [LARGE SCALE GENOMIC DNA]</scope>
    <source>
        <strain evidence="2 3">YelD216</strain>
    </source>
</reference>
<keyword evidence="1" id="KW-0812">Transmembrane</keyword>
<keyword evidence="1" id="KW-0472">Membrane</keyword>
<feature type="transmembrane region" description="Helical" evidence="1">
    <location>
        <begin position="20"/>
        <end position="42"/>
    </location>
</feature>
<keyword evidence="3" id="KW-1185">Reference proteome</keyword>
<sequence length="106" mass="11985">MEVHEQYSDEARIQLSFLSFMSVAIWICFGVAFSFAIAFHLVVSTNIHIAGSEGNVFWFASLMYGFLGFIFSLVGSALIYPLYNFWCERSRGQSVKGKFALVHRGL</sequence>
<dbReference type="Proteomes" id="UP000068447">
    <property type="component" value="Chromosome"/>
</dbReference>
<proteinExistence type="predicted"/>
<name>A0A0U2ZI85_9ALTE</name>
<accession>A0A0U2ZI85</accession>
<keyword evidence="1" id="KW-1133">Transmembrane helix</keyword>
<evidence type="ECO:0000313" key="2">
    <source>
        <dbReference type="EMBL" id="ALS98663.1"/>
    </source>
</evidence>
<protein>
    <submittedName>
        <fullName evidence="2">Uncharacterized protein</fullName>
    </submittedName>
</protein>